<dbReference type="Proteomes" id="UP000288291">
    <property type="component" value="Unassembled WGS sequence"/>
</dbReference>
<gene>
    <name evidence="1" type="ORF">EJK17_11125</name>
</gene>
<accession>A0A437SSC9</accession>
<comment type="caution">
    <text evidence="1">The sequence shown here is derived from an EMBL/GenBank/DDBJ whole genome shotgun (WGS) entry which is preliminary data.</text>
</comment>
<protein>
    <submittedName>
        <fullName evidence="1">Sigma-70 family RNA polymerase sigma factor</fullName>
    </submittedName>
</protein>
<evidence type="ECO:0000313" key="1">
    <source>
        <dbReference type="EMBL" id="RVU69808.1"/>
    </source>
</evidence>
<dbReference type="EMBL" id="RXIA01000063">
    <property type="protein sequence ID" value="RVU69808.1"/>
    <property type="molecule type" value="Genomic_DNA"/>
</dbReference>
<keyword evidence="2" id="KW-1185">Reference proteome</keyword>
<dbReference type="SUPFAM" id="SSF88659">
    <property type="entry name" value="Sigma3 and sigma4 domains of RNA polymerase sigma factors"/>
    <property type="match status" value="1"/>
</dbReference>
<organism evidence="1 2">
    <name type="scientific">Lactobacillus xujianguonis</name>
    <dbReference type="NCBI Taxonomy" id="2495899"/>
    <lineage>
        <taxon>Bacteria</taxon>
        <taxon>Bacillati</taxon>
        <taxon>Bacillota</taxon>
        <taxon>Bacilli</taxon>
        <taxon>Lactobacillales</taxon>
        <taxon>Lactobacillaceae</taxon>
        <taxon>Lactobacillus</taxon>
    </lineage>
</organism>
<dbReference type="AlphaFoldDB" id="A0A437SSC9"/>
<evidence type="ECO:0000313" key="2">
    <source>
        <dbReference type="Proteomes" id="UP000288291"/>
    </source>
</evidence>
<sequence length="163" mass="19258">MKISKENFIAAWENKRLIAGALKAAHVWPHYDSYEDFFQEGVMIYAEMLEKHSKKSLKEVDKLSFNKILWHTIDELRKVQRISEHGTGIEEAAQLFEMEDWDNLLVIKREIAKMNERERVVFCEHMLGGKSMVAVSREYGIPLRTLKRVKERIITKLLNIFKH</sequence>
<reference evidence="1 2" key="1">
    <citation type="submission" date="2018-12" db="EMBL/GenBank/DDBJ databases">
        <authorList>
            <person name="Meng J."/>
        </authorList>
    </citation>
    <scope>NUCLEOTIDE SEQUENCE [LARGE SCALE GENOMIC DNA]</scope>
    <source>
        <strain evidence="1 2">HT111-2</strain>
    </source>
</reference>
<name>A0A437SSC9_9LACO</name>
<dbReference type="InterPro" id="IPR013324">
    <property type="entry name" value="RNA_pol_sigma_r3/r4-like"/>
</dbReference>
<dbReference type="RefSeq" id="WP_103662711.1">
    <property type="nucleotide sequence ID" value="NZ_ML136930.1"/>
</dbReference>
<proteinExistence type="predicted"/>